<dbReference type="EMBL" id="JACHKF010000001">
    <property type="protein sequence ID" value="MBB6566097.1"/>
    <property type="molecule type" value="Genomic_DNA"/>
</dbReference>
<evidence type="ECO:0000313" key="3">
    <source>
        <dbReference type="EMBL" id="NOL45097.1"/>
    </source>
</evidence>
<dbReference type="EMBL" id="JABJRC010000010">
    <property type="protein sequence ID" value="NOL45097.1"/>
    <property type="molecule type" value="Genomic_DNA"/>
</dbReference>
<keyword evidence="2" id="KW-0378">Hydrolase</keyword>
<name>A0A7Y4L675_9ACTN</name>
<dbReference type="EC" id="3.4.16.4" evidence="2"/>
<dbReference type="RefSeq" id="WP_171678334.1">
    <property type="nucleotide sequence ID" value="NZ_BAAAGT010000001.1"/>
</dbReference>
<feature type="domain" description="Beta-lactamase-related" evidence="1">
    <location>
        <begin position="15"/>
        <end position="296"/>
    </location>
</feature>
<protein>
    <submittedName>
        <fullName evidence="3">Beta-lactamase family protein</fullName>
    </submittedName>
    <submittedName>
        <fullName evidence="2">D-alanyl-D-alanine carboxypeptidase</fullName>
        <ecNumber evidence="2">3.4.16.4</ecNumber>
    </submittedName>
</protein>
<keyword evidence="2" id="KW-0121">Carboxypeptidase</keyword>
<dbReference type="PANTHER" id="PTHR46825">
    <property type="entry name" value="D-ALANYL-D-ALANINE-CARBOXYPEPTIDASE/ENDOPEPTIDASE AMPH"/>
    <property type="match status" value="1"/>
</dbReference>
<dbReference type="Proteomes" id="UP000553957">
    <property type="component" value="Unassembled WGS sequence"/>
</dbReference>
<comment type="caution">
    <text evidence="3">The sequence shown here is derived from an EMBL/GenBank/DDBJ whole genome shotgun (WGS) entry which is preliminary data.</text>
</comment>
<keyword evidence="4" id="KW-1185">Reference proteome</keyword>
<sequence>MVRLQAVLDSLISGGAAGVLLHYRDGEGEWSGSAGVAEVGTGRAVDPEGCFRVGSITKTFTATVVLQLVGEGVLGLGDSVERWLPGMIPTGAGITLLHLLNHTSGLYNYVNDLPDTAGIVRDRYVHWDPARAVDIAVQYPVVFKPGTAWSYSNTNYTLLGLIIEAATGRSYEAEVEARILQPLDLKQTYLPGDTTALPEPHAHAYLAVGDDLVDTADVNVSQAWAAGALVSTARDLNTFYTALLSGALLRETEQQALLTTVPTAPDASAESVGPGLFRIVLAEVDLWGHTGGIFGYETWSYHSLDGTHHLTLSLTNAGAPVPETAALFRRLLG</sequence>
<evidence type="ECO:0000259" key="1">
    <source>
        <dbReference type="Pfam" id="PF00144"/>
    </source>
</evidence>
<accession>A0A7Y4L675</accession>
<organism evidence="3 4">
    <name type="scientific">Kribbella sandramycini</name>
    <dbReference type="NCBI Taxonomy" id="60450"/>
    <lineage>
        <taxon>Bacteria</taxon>
        <taxon>Bacillati</taxon>
        <taxon>Actinomycetota</taxon>
        <taxon>Actinomycetes</taxon>
        <taxon>Propionibacteriales</taxon>
        <taxon>Kribbellaceae</taxon>
        <taxon>Kribbella</taxon>
    </lineage>
</organism>
<reference evidence="3 4" key="1">
    <citation type="submission" date="2020-05" db="EMBL/GenBank/DDBJ databases">
        <title>Genome sequence of Kribbella sandramycini ATCC 39419.</title>
        <authorList>
            <person name="Maclea K.S."/>
            <person name="Fair J.L."/>
        </authorList>
    </citation>
    <scope>NUCLEOTIDE SEQUENCE [LARGE SCALE GENOMIC DNA]</scope>
    <source>
        <strain evidence="3 4">ATCC 39419</strain>
    </source>
</reference>
<dbReference type="InterPro" id="IPR050491">
    <property type="entry name" value="AmpC-like"/>
</dbReference>
<keyword evidence="2" id="KW-0645">Protease</keyword>
<evidence type="ECO:0000313" key="2">
    <source>
        <dbReference type="EMBL" id="MBB6566097.1"/>
    </source>
</evidence>
<reference evidence="2 5" key="2">
    <citation type="submission" date="2020-08" db="EMBL/GenBank/DDBJ databases">
        <title>Sequencing the genomes of 1000 actinobacteria strains.</title>
        <authorList>
            <person name="Klenk H.-P."/>
        </authorList>
    </citation>
    <scope>NUCLEOTIDE SEQUENCE [LARGE SCALE GENOMIC DNA]</scope>
    <source>
        <strain evidence="2 5">DSM 15626</strain>
    </source>
</reference>
<dbReference type="Pfam" id="PF00144">
    <property type="entry name" value="Beta-lactamase"/>
    <property type="match status" value="1"/>
</dbReference>
<gene>
    <name evidence="2" type="ORF">HNR71_001734</name>
    <name evidence="3" type="ORF">HPO96_33100</name>
</gene>
<dbReference type="AlphaFoldDB" id="A0A7Y4L675"/>
<dbReference type="InterPro" id="IPR012338">
    <property type="entry name" value="Beta-lactam/transpept-like"/>
</dbReference>
<evidence type="ECO:0000313" key="4">
    <source>
        <dbReference type="Proteomes" id="UP000534306"/>
    </source>
</evidence>
<dbReference type="SUPFAM" id="SSF56601">
    <property type="entry name" value="beta-lactamase/transpeptidase-like"/>
    <property type="match status" value="1"/>
</dbReference>
<dbReference type="GO" id="GO:0009002">
    <property type="term" value="F:serine-type D-Ala-D-Ala carboxypeptidase activity"/>
    <property type="evidence" value="ECO:0007669"/>
    <property type="project" value="UniProtKB-EC"/>
</dbReference>
<dbReference type="Proteomes" id="UP000534306">
    <property type="component" value="Unassembled WGS sequence"/>
</dbReference>
<dbReference type="PANTHER" id="PTHR46825:SF7">
    <property type="entry name" value="D-ALANYL-D-ALANINE CARBOXYPEPTIDASE"/>
    <property type="match status" value="1"/>
</dbReference>
<dbReference type="Gene3D" id="3.40.710.10">
    <property type="entry name" value="DD-peptidase/beta-lactamase superfamily"/>
    <property type="match status" value="1"/>
</dbReference>
<evidence type="ECO:0000313" key="5">
    <source>
        <dbReference type="Proteomes" id="UP000553957"/>
    </source>
</evidence>
<dbReference type="InterPro" id="IPR001466">
    <property type="entry name" value="Beta-lactam-related"/>
</dbReference>
<proteinExistence type="predicted"/>